<keyword evidence="7" id="KW-0966">Cell projection</keyword>
<dbReference type="PANTHER" id="PTHR30168:SF0">
    <property type="entry name" value="INNER MEMBRANE PROTEIN"/>
    <property type="match status" value="1"/>
</dbReference>
<evidence type="ECO:0000256" key="2">
    <source>
        <dbReference type="ARBA" id="ARBA00022692"/>
    </source>
</evidence>
<evidence type="ECO:0000313" key="7">
    <source>
        <dbReference type="EMBL" id="PQJ82440.1"/>
    </source>
</evidence>
<evidence type="ECO:0000256" key="3">
    <source>
        <dbReference type="ARBA" id="ARBA00022989"/>
    </source>
</evidence>
<dbReference type="Pfam" id="PF04228">
    <property type="entry name" value="Zn_peptidase"/>
    <property type="match status" value="1"/>
</dbReference>
<dbReference type="PANTHER" id="PTHR30168">
    <property type="entry name" value="PUTATIVE MEMBRANE PROTEIN YPFJ"/>
    <property type="match status" value="1"/>
</dbReference>
<dbReference type="AlphaFoldDB" id="A0A2S7WXY0"/>
<proteinExistence type="predicted"/>
<comment type="caution">
    <text evidence="7">The sequence shown here is derived from an EMBL/GenBank/DDBJ whole genome shotgun (WGS) entry which is preliminary data.</text>
</comment>
<accession>A0A2S7WXY0</accession>
<feature type="region of interest" description="Disordered" evidence="5">
    <location>
        <begin position="1"/>
        <end position="25"/>
    </location>
</feature>
<keyword evidence="3 6" id="KW-1133">Transmembrane helix</keyword>
<protein>
    <submittedName>
        <fullName evidence="7">Flagellar biosynthesis protein FlgM</fullName>
    </submittedName>
</protein>
<comment type="subcellular location">
    <subcellularLocation>
        <location evidence="1">Membrane</location>
        <topology evidence="1">Single-pass membrane protein</topology>
    </subcellularLocation>
</comment>
<name>A0A2S7WXY0_9FLAO</name>
<evidence type="ECO:0000256" key="5">
    <source>
        <dbReference type="SAM" id="MobiDB-lite"/>
    </source>
</evidence>
<keyword evidence="2 6" id="KW-0812">Transmembrane</keyword>
<keyword evidence="4 6" id="KW-0472">Membrane</keyword>
<keyword evidence="8" id="KW-1185">Reference proteome</keyword>
<dbReference type="InterPro" id="IPR007343">
    <property type="entry name" value="Uncharacterised_pept_Zn_put"/>
</dbReference>
<organism evidence="7 8">
    <name type="scientific">Polaribacter glomeratus</name>
    <dbReference type="NCBI Taxonomy" id="102"/>
    <lineage>
        <taxon>Bacteria</taxon>
        <taxon>Pseudomonadati</taxon>
        <taxon>Bacteroidota</taxon>
        <taxon>Flavobacteriia</taxon>
        <taxon>Flavobacteriales</taxon>
        <taxon>Flavobacteriaceae</taxon>
    </lineage>
</organism>
<feature type="transmembrane region" description="Helical" evidence="6">
    <location>
        <begin position="39"/>
        <end position="62"/>
    </location>
</feature>
<dbReference type="Proteomes" id="UP000239068">
    <property type="component" value="Unassembled WGS sequence"/>
</dbReference>
<dbReference type="EMBL" id="MSCM01000001">
    <property type="protein sequence ID" value="PQJ82440.1"/>
    <property type="molecule type" value="Genomic_DNA"/>
</dbReference>
<evidence type="ECO:0000256" key="6">
    <source>
        <dbReference type="SAM" id="Phobius"/>
    </source>
</evidence>
<evidence type="ECO:0000256" key="4">
    <source>
        <dbReference type="ARBA" id="ARBA00023136"/>
    </source>
</evidence>
<dbReference type="OrthoDB" id="9774900at2"/>
<evidence type="ECO:0000256" key="1">
    <source>
        <dbReference type="ARBA" id="ARBA00004167"/>
    </source>
</evidence>
<dbReference type="GO" id="GO:0016020">
    <property type="term" value="C:membrane"/>
    <property type="evidence" value="ECO:0007669"/>
    <property type="project" value="UniProtKB-SubCell"/>
</dbReference>
<keyword evidence="7" id="KW-0969">Cilium</keyword>
<keyword evidence="7" id="KW-0282">Flagellum</keyword>
<dbReference type="RefSeq" id="WP_105021000.1">
    <property type="nucleotide sequence ID" value="NZ_MSCM01000001.1"/>
</dbReference>
<gene>
    <name evidence="7" type="ORF">BTO16_07540</name>
</gene>
<evidence type="ECO:0000313" key="8">
    <source>
        <dbReference type="Proteomes" id="UP000239068"/>
    </source>
</evidence>
<reference evidence="7 8" key="1">
    <citation type="submission" date="2016-12" db="EMBL/GenBank/DDBJ databases">
        <title>Trade-off between light-utilization and light-protection in marine flavobacteria.</title>
        <authorList>
            <person name="Kumagai Y."/>
            <person name="Yoshizawa S."/>
            <person name="Kogure K."/>
            <person name="Iwasaki W."/>
        </authorList>
    </citation>
    <scope>NUCLEOTIDE SEQUENCE [LARGE SCALE GENOMIC DNA]</scope>
    <source>
        <strain evidence="7 8">ATCC 43844</strain>
    </source>
</reference>
<feature type="compositionally biased region" description="Basic and acidic residues" evidence="5">
    <location>
        <begin position="10"/>
        <end position="19"/>
    </location>
</feature>
<sequence>MKWKGRRKSSNVDDRRGQSESRGIGGGLGKTLNPMLISFLFKFLFSKKGLIVVAIVLGISYFTGTNPVSFIGNLLSGNSNQTENTNYKGTAKENELAAFSATILANTEDVWNQILPNYREPTLVLFTNAVSSACGSASSATGPFYCPGDEKLYIDLSFFQEMESKLNAPGDFAQAYVIAHEVGHHIQNLMGTTDKMQQLRGKVSQKEYNQFSVKLELQADFLAGVWAHHSEKMGQIMENGDLQEALDAAFAIGDDRLQKQATGSVVPDSFTHGTSAQRMRWFTKGFKTGDINQGDTFNTNSL</sequence>